<dbReference type="SUPFAM" id="SSF53187">
    <property type="entry name" value="Zn-dependent exopeptidases"/>
    <property type="match status" value="1"/>
</dbReference>
<evidence type="ECO:0000256" key="5">
    <source>
        <dbReference type="ARBA" id="ARBA00016861"/>
    </source>
</evidence>
<dbReference type="GO" id="GO:0008270">
    <property type="term" value="F:zinc ion binding"/>
    <property type="evidence" value="ECO:0007669"/>
    <property type="project" value="TreeGrafter"/>
</dbReference>
<evidence type="ECO:0000256" key="9">
    <source>
        <dbReference type="ARBA" id="ARBA00022833"/>
    </source>
</evidence>
<dbReference type="PANTHER" id="PTHR12283">
    <property type="entry name" value="GLUTAMINYL-PEPTIDE CYCLOTRANSFERASE"/>
    <property type="match status" value="1"/>
</dbReference>
<dbReference type="EMBL" id="SEYY01005935">
    <property type="protein sequence ID" value="KAB7503077.1"/>
    <property type="molecule type" value="Genomic_DNA"/>
</dbReference>
<evidence type="ECO:0000313" key="13">
    <source>
        <dbReference type="EMBL" id="KAB7503077.1"/>
    </source>
</evidence>
<dbReference type="CDD" id="cd03880">
    <property type="entry name" value="M28_QC_like"/>
    <property type="match status" value="1"/>
</dbReference>
<organism evidence="13 14">
    <name type="scientific">Armadillidium nasatum</name>
    <dbReference type="NCBI Taxonomy" id="96803"/>
    <lineage>
        <taxon>Eukaryota</taxon>
        <taxon>Metazoa</taxon>
        <taxon>Ecdysozoa</taxon>
        <taxon>Arthropoda</taxon>
        <taxon>Crustacea</taxon>
        <taxon>Multicrustacea</taxon>
        <taxon>Malacostraca</taxon>
        <taxon>Eumalacostraca</taxon>
        <taxon>Peracarida</taxon>
        <taxon>Isopoda</taxon>
        <taxon>Oniscidea</taxon>
        <taxon>Crinocheta</taxon>
        <taxon>Armadillidiidae</taxon>
        <taxon>Armadillidium</taxon>
    </lineage>
</organism>
<feature type="domain" description="Peptidase M28" evidence="12">
    <location>
        <begin position="30"/>
        <end position="253"/>
    </location>
</feature>
<evidence type="ECO:0000256" key="7">
    <source>
        <dbReference type="ARBA" id="ARBA00022679"/>
    </source>
</evidence>
<evidence type="ECO:0000256" key="3">
    <source>
        <dbReference type="ARBA" id="ARBA00006014"/>
    </source>
</evidence>
<comment type="similarity">
    <text evidence="3">Belongs to the glutaminyl-peptide cyclotransferase family.</text>
</comment>
<keyword evidence="8" id="KW-0479">Metal-binding</keyword>
<evidence type="ECO:0000256" key="8">
    <source>
        <dbReference type="ARBA" id="ARBA00022723"/>
    </source>
</evidence>
<keyword evidence="10" id="KW-1015">Disulfide bond</keyword>
<proteinExistence type="inferred from homology"/>
<keyword evidence="9" id="KW-0862">Zinc</keyword>
<accession>A0A5N5T9Y9</accession>
<evidence type="ECO:0000256" key="4">
    <source>
        <dbReference type="ARBA" id="ARBA00012012"/>
    </source>
</evidence>
<dbReference type="InterPro" id="IPR037457">
    <property type="entry name" value="M28_QC"/>
</dbReference>
<comment type="catalytic activity">
    <reaction evidence="1">
        <text>N-terminal L-glutaminyl-[peptide] = N-terminal 5-oxo-L-prolyl-[peptide] + NH4(+)</text>
        <dbReference type="Rhea" id="RHEA:23652"/>
        <dbReference type="Rhea" id="RHEA-COMP:11736"/>
        <dbReference type="Rhea" id="RHEA-COMP:11846"/>
        <dbReference type="ChEBI" id="CHEBI:28938"/>
        <dbReference type="ChEBI" id="CHEBI:64722"/>
        <dbReference type="ChEBI" id="CHEBI:87215"/>
        <dbReference type="EC" id="2.3.2.5"/>
    </reaction>
</comment>
<dbReference type="EC" id="2.3.2.5" evidence="4"/>
<evidence type="ECO:0000256" key="2">
    <source>
        <dbReference type="ARBA" id="ARBA00004613"/>
    </source>
</evidence>
<gene>
    <name evidence="13" type="primary">QPCT</name>
    <name evidence="13" type="ORF">Anas_11885</name>
</gene>
<keyword evidence="14" id="KW-1185">Reference proteome</keyword>
<dbReference type="Proteomes" id="UP000326759">
    <property type="component" value="Unassembled WGS sequence"/>
</dbReference>
<dbReference type="InterPro" id="IPR040234">
    <property type="entry name" value="QC/QCL"/>
</dbReference>
<dbReference type="Gene3D" id="3.40.630.10">
    <property type="entry name" value="Zn peptidases"/>
    <property type="match status" value="1"/>
</dbReference>
<evidence type="ECO:0000256" key="10">
    <source>
        <dbReference type="ARBA" id="ARBA00023157"/>
    </source>
</evidence>
<dbReference type="OrthoDB" id="3907302at2759"/>
<dbReference type="GO" id="GO:0005576">
    <property type="term" value="C:extracellular region"/>
    <property type="evidence" value="ECO:0007669"/>
    <property type="project" value="UniProtKB-SubCell"/>
</dbReference>
<protein>
    <recommendedName>
        <fullName evidence="5">Glutaminyl-peptide cyclotransferase</fullName>
        <ecNumber evidence="4">2.3.2.5</ecNumber>
    </recommendedName>
</protein>
<evidence type="ECO:0000256" key="6">
    <source>
        <dbReference type="ARBA" id="ARBA00022525"/>
    </source>
</evidence>
<evidence type="ECO:0000256" key="11">
    <source>
        <dbReference type="ARBA" id="ARBA00023315"/>
    </source>
</evidence>
<keyword evidence="7 13" id="KW-0808">Transferase</keyword>
<dbReference type="Pfam" id="PF04389">
    <property type="entry name" value="Peptidase_M28"/>
    <property type="match status" value="1"/>
</dbReference>
<evidence type="ECO:0000313" key="14">
    <source>
        <dbReference type="Proteomes" id="UP000326759"/>
    </source>
</evidence>
<dbReference type="AlphaFoldDB" id="A0A5N5T9Y9"/>
<comment type="caution">
    <text evidence="13">The sequence shown here is derived from an EMBL/GenBank/DDBJ whole genome shotgun (WGS) entry which is preliminary data.</text>
</comment>
<name>A0A5N5T9Y9_9CRUS</name>
<dbReference type="PANTHER" id="PTHR12283:SF6">
    <property type="entry name" value="GLUTAMINYL-PEPTIDE CYCLOTRANSFERASE-RELATED"/>
    <property type="match status" value="1"/>
</dbReference>
<evidence type="ECO:0000256" key="1">
    <source>
        <dbReference type="ARBA" id="ARBA00000001"/>
    </source>
</evidence>
<comment type="subcellular location">
    <subcellularLocation>
        <location evidence="2">Secreted</location>
    </subcellularLocation>
</comment>
<dbReference type="FunFam" id="3.40.630.10:FF:000029">
    <property type="entry name" value="Glutaminyl-peptide cyclotransferase"/>
    <property type="match status" value="1"/>
</dbReference>
<dbReference type="GO" id="GO:0016603">
    <property type="term" value="F:glutaminyl-peptide cyclotransferase activity"/>
    <property type="evidence" value="ECO:0007669"/>
    <property type="project" value="UniProtKB-EC"/>
</dbReference>
<keyword evidence="6" id="KW-0964">Secreted</keyword>
<sequence length="261" mass="29994">MINQLEKLGWTVENHSFDDSTPIGTKTFTNILATLNPSATRRLVLACHYDSKYTPKGFLGATDSAVPCSMLINLAFVMRNYLDKHKQERSDLTLQFIFFDGEEAFVQWTATDSLYGARKLASKLHATSFPPGQETNELHRMDLFVLLDLIGTEDCGFYSLFSESEKWYGRLSDFEKRLMRLGLINKRTQMLRNQKVYGARIEDDHVPFLRKGVPILHLIATPFPSVWHKMSDNMESLHPPSIQNMNTLLRAFVTDYLHLQL</sequence>
<dbReference type="InterPro" id="IPR007484">
    <property type="entry name" value="Peptidase_M28"/>
</dbReference>
<keyword evidence="11" id="KW-0012">Acyltransferase</keyword>
<reference evidence="13 14" key="1">
    <citation type="journal article" date="2019" name="PLoS Biol.">
        <title>Sex chromosomes control vertical transmission of feminizing Wolbachia symbionts in an isopod.</title>
        <authorList>
            <person name="Becking T."/>
            <person name="Chebbi M.A."/>
            <person name="Giraud I."/>
            <person name="Moumen B."/>
            <person name="Laverre T."/>
            <person name="Caubet Y."/>
            <person name="Peccoud J."/>
            <person name="Gilbert C."/>
            <person name="Cordaux R."/>
        </authorList>
    </citation>
    <scope>NUCLEOTIDE SEQUENCE [LARGE SCALE GENOMIC DNA]</scope>
    <source>
        <strain evidence="13">ANa2</strain>
        <tissue evidence="13">Whole body excluding digestive tract and cuticle</tissue>
    </source>
</reference>
<evidence type="ECO:0000259" key="12">
    <source>
        <dbReference type="Pfam" id="PF04389"/>
    </source>
</evidence>